<comment type="subcellular location">
    <subcellularLocation>
        <location evidence="1">Membrane</location>
        <topology evidence="1">Single-pass membrane protein</topology>
    </subcellularLocation>
</comment>
<dbReference type="InterPro" id="IPR012902">
    <property type="entry name" value="N_methyl_site"/>
</dbReference>
<dbReference type="Proteomes" id="UP000316253">
    <property type="component" value="Unassembled WGS sequence"/>
</dbReference>
<evidence type="ECO:0000256" key="3">
    <source>
        <dbReference type="ARBA" id="ARBA00022692"/>
    </source>
</evidence>
<dbReference type="NCBIfam" id="TIGR02532">
    <property type="entry name" value="IV_pilin_GFxxxE"/>
    <property type="match status" value="1"/>
</dbReference>
<evidence type="ECO:0000256" key="4">
    <source>
        <dbReference type="ARBA" id="ARBA00022989"/>
    </source>
</evidence>
<dbReference type="SUPFAM" id="SSF54523">
    <property type="entry name" value="Pili subunits"/>
    <property type="match status" value="1"/>
</dbReference>
<feature type="transmembrane region" description="Helical" evidence="6">
    <location>
        <begin position="7"/>
        <end position="31"/>
    </location>
</feature>
<accession>A0A554JB32</accession>
<evidence type="ECO:0000256" key="1">
    <source>
        <dbReference type="ARBA" id="ARBA00004167"/>
    </source>
</evidence>
<keyword evidence="5 6" id="KW-0472">Membrane</keyword>
<gene>
    <name evidence="7" type="ORF">CEO22_442</name>
</gene>
<dbReference type="PROSITE" id="PS00409">
    <property type="entry name" value="PROKAR_NTER_METHYL"/>
    <property type="match status" value="1"/>
</dbReference>
<keyword evidence="3 6" id="KW-0812">Transmembrane</keyword>
<name>A0A554JB32_9BACT</name>
<comment type="caution">
    <text evidence="7">The sequence shown here is derived from an EMBL/GenBank/DDBJ whole genome shotgun (WGS) entry which is preliminary data.</text>
</comment>
<evidence type="ECO:0000313" key="7">
    <source>
        <dbReference type="EMBL" id="TSC65555.1"/>
    </source>
</evidence>
<dbReference type="PANTHER" id="PTHR30093:SF44">
    <property type="entry name" value="TYPE II SECRETION SYSTEM CORE PROTEIN G"/>
    <property type="match status" value="1"/>
</dbReference>
<reference evidence="7 8" key="1">
    <citation type="submission" date="2017-08" db="EMBL/GenBank/DDBJ databases">
        <title>Mechanisms for carbon and nitrogen cycling indicate functional differentiation within the Candidate Phyla Radiation.</title>
        <authorList>
            <person name="Danczak R.E."/>
            <person name="Johnston M.D."/>
            <person name="Kenah C."/>
            <person name="Slattery M."/>
            <person name="Wrighton K.C."/>
            <person name="Wilkins M.J."/>
        </authorList>
    </citation>
    <scope>NUCLEOTIDE SEQUENCE [LARGE SCALE GENOMIC DNA]</scope>
    <source>
        <strain evidence="7">Gr01-1014_85</strain>
    </source>
</reference>
<dbReference type="GO" id="GO:0016020">
    <property type="term" value="C:membrane"/>
    <property type="evidence" value="ECO:0007669"/>
    <property type="project" value="UniProtKB-SubCell"/>
</dbReference>
<evidence type="ECO:0000256" key="6">
    <source>
        <dbReference type="SAM" id="Phobius"/>
    </source>
</evidence>
<keyword evidence="4 6" id="KW-1133">Transmembrane helix</keyword>
<dbReference type="Pfam" id="PF07963">
    <property type="entry name" value="N_methyl"/>
    <property type="match status" value="1"/>
</dbReference>
<evidence type="ECO:0000256" key="5">
    <source>
        <dbReference type="ARBA" id="ARBA00023136"/>
    </source>
</evidence>
<proteinExistence type="predicted"/>
<sequence>MKLNRRGFTLIELIIVIGIIAILAAITLVAVNPVESFRKARNSARKADLNSLSAALIQYATENTGYPAGIPTCPSTVAITTIGSSLTKYLANGVPSDPSNGATPYQICTSTATGTTRITLSAPSAEGGESISLTR</sequence>
<evidence type="ECO:0008006" key="9">
    <source>
        <dbReference type="Google" id="ProtNLM"/>
    </source>
</evidence>
<dbReference type="PANTHER" id="PTHR30093">
    <property type="entry name" value="GENERAL SECRETION PATHWAY PROTEIN G"/>
    <property type="match status" value="1"/>
</dbReference>
<protein>
    <recommendedName>
        <fullName evidence="9">General secretion pathway protein GspG</fullName>
    </recommendedName>
</protein>
<evidence type="ECO:0000313" key="8">
    <source>
        <dbReference type="Proteomes" id="UP000316253"/>
    </source>
</evidence>
<dbReference type="AlphaFoldDB" id="A0A554JB32"/>
<organism evidence="7 8">
    <name type="scientific">Candidatus Berkelbacteria bacterium Gr01-1014_85</name>
    <dbReference type="NCBI Taxonomy" id="2017150"/>
    <lineage>
        <taxon>Bacteria</taxon>
        <taxon>Candidatus Berkelbacteria</taxon>
    </lineage>
</organism>
<evidence type="ECO:0000256" key="2">
    <source>
        <dbReference type="ARBA" id="ARBA00022481"/>
    </source>
</evidence>
<dbReference type="Gene3D" id="3.30.700.10">
    <property type="entry name" value="Glycoprotein, Type 4 Pilin"/>
    <property type="match status" value="1"/>
</dbReference>
<dbReference type="EMBL" id="VMFD01000038">
    <property type="protein sequence ID" value="TSC65555.1"/>
    <property type="molecule type" value="Genomic_DNA"/>
</dbReference>
<keyword evidence="2" id="KW-0488">Methylation</keyword>
<dbReference type="InterPro" id="IPR045584">
    <property type="entry name" value="Pilin-like"/>
</dbReference>